<reference evidence="1" key="1">
    <citation type="submission" date="2022-07" db="EMBL/GenBank/DDBJ databases">
        <title>Phylogenomic reconstructions and comparative analyses of Kickxellomycotina fungi.</title>
        <authorList>
            <person name="Reynolds N.K."/>
            <person name="Stajich J.E."/>
            <person name="Barry K."/>
            <person name="Grigoriev I.V."/>
            <person name="Crous P."/>
            <person name="Smith M.E."/>
        </authorList>
    </citation>
    <scope>NUCLEOTIDE SEQUENCE</scope>
    <source>
        <strain evidence="1">CBS 190363</strain>
    </source>
</reference>
<accession>A0ACC1LYR3</accession>
<evidence type="ECO:0000313" key="1">
    <source>
        <dbReference type="EMBL" id="KAJ2890115.1"/>
    </source>
</evidence>
<organism evidence="1 2">
    <name type="scientific">Coemansia aciculifera</name>
    <dbReference type="NCBI Taxonomy" id="417176"/>
    <lineage>
        <taxon>Eukaryota</taxon>
        <taxon>Fungi</taxon>
        <taxon>Fungi incertae sedis</taxon>
        <taxon>Zoopagomycota</taxon>
        <taxon>Kickxellomycotina</taxon>
        <taxon>Kickxellomycetes</taxon>
        <taxon>Kickxellales</taxon>
        <taxon>Kickxellaceae</taxon>
        <taxon>Coemansia</taxon>
    </lineage>
</organism>
<keyword evidence="1" id="KW-0012">Acyltransferase</keyword>
<evidence type="ECO:0000313" key="2">
    <source>
        <dbReference type="Proteomes" id="UP001139981"/>
    </source>
</evidence>
<keyword evidence="1" id="KW-0808">Transferase</keyword>
<gene>
    <name evidence="1" type="primary">TOM1_2</name>
    <name evidence="1" type="ORF">IWW38_004310</name>
</gene>
<name>A0ACC1LYR3_9FUNG</name>
<keyword evidence="2" id="KW-1185">Reference proteome</keyword>
<comment type="caution">
    <text evidence="1">The sequence shown here is derived from an EMBL/GenBank/DDBJ whole genome shotgun (WGS) entry which is preliminary data.</text>
</comment>
<feature type="non-terminal residue" evidence="1">
    <location>
        <position position="231"/>
    </location>
</feature>
<proteinExistence type="predicted"/>
<dbReference type="EC" id="2.3.2.26" evidence="1"/>
<dbReference type="Proteomes" id="UP001139981">
    <property type="component" value="Unassembled WGS sequence"/>
</dbReference>
<protein>
    <submittedName>
        <fullName evidence="1">E3 ubiquitin-protein ligase tom1</fullName>
        <ecNumber evidence="1">2.3.2.26</ecNumber>
    </submittedName>
</protein>
<dbReference type="EMBL" id="JANBVB010001499">
    <property type="protein sequence ID" value="KAJ2890115.1"/>
    <property type="molecule type" value="Genomic_DNA"/>
</dbReference>
<sequence length="231" mass="26080">MVVAILDFTRLLLENCINRNLYSSVERLDQLLNASDPEVLEHTLRVVLRTAQRWSYQRDIKSNLAAISARLTALADPWSVKKHLPSKAEAGALELHTNEFRMLASSEHTELLKRHADVIDFQFFRTAEEARQLAGEGNGEGLVSISARIWDVCDAAAGSVQEQMQQAFGRLVAEYHVPPAHHYELRQRIYVALALGRGDEALRLRLLRARIYAAGVLSLMMGEQEFKNAFL</sequence>